<feature type="domain" description="Calcineurin-like phosphoesterase" evidence="3">
    <location>
        <begin position="15"/>
        <end position="162"/>
    </location>
</feature>
<sequence length="179" mass="20172">MNRKFTPFRFKMCTKIALISDSHSYIDHKTLTYLQDVDEIWHAGDIGSLEVMAALPKGKSVRAVFGNIDDQSIQETYPEWQEFELAGVKVLMTHIGGKPPRYATGVKKRIKESAAQLFICGHSHICKVEFDSSVNCLYMNPGAMGRHGFHIMRTMLLFELEAGKIQNLRVVELGKRGGV</sequence>
<dbReference type="Gene3D" id="3.60.21.10">
    <property type="match status" value="1"/>
</dbReference>
<keyword evidence="5" id="KW-1185">Reference proteome</keyword>
<dbReference type="Proteomes" id="UP000198756">
    <property type="component" value="Unassembled WGS sequence"/>
</dbReference>
<reference evidence="5" key="1">
    <citation type="submission" date="2016-10" db="EMBL/GenBank/DDBJ databases">
        <authorList>
            <person name="Varghese N."/>
            <person name="Submissions S."/>
        </authorList>
    </citation>
    <scope>NUCLEOTIDE SEQUENCE [LARGE SCALE GENOMIC DNA]</scope>
    <source>
        <strain evidence="5">DSM 22703</strain>
    </source>
</reference>
<dbReference type="SUPFAM" id="SSF56300">
    <property type="entry name" value="Metallo-dependent phosphatases"/>
    <property type="match status" value="1"/>
</dbReference>
<dbReference type="InterPro" id="IPR024654">
    <property type="entry name" value="Calcineurin-like_PHP_lpxH"/>
</dbReference>
<keyword evidence="2" id="KW-0479">Metal-binding</keyword>
<dbReference type="EMBL" id="FMXE01000037">
    <property type="protein sequence ID" value="SDA93863.1"/>
    <property type="molecule type" value="Genomic_DNA"/>
</dbReference>
<comment type="similarity">
    <text evidence="1 2">Belongs to the metallophosphoesterase superfamily. YfcE family.</text>
</comment>
<dbReference type="Pfam" id="PF12850">
    <property type="entry name" value="Metallophos_2"/>
    <property type="match status" value="1"/>
</dbReference>
<proteinExistence type="inferred from homology"/>
<gene>
    <name evidence="4" type="ORF">SAMN03080617_03799</name>
</gene>
<dbReference type="GO" id="GO:0016787">
    <property type="term" value="F:hydrolase activity"/>
    <property type="evidence" value="ECO:0007669"/>
    <property type="project" value="UniProtKB-UniRule"/>
</dbReference>
<dbReference type="InterPro" id="IPR029052">
    <property type="entry name" value="Metallo-depent_PP-like"/>
</dbReference>
<dbReference type="EC" id="3.1.4.-" evidence="2"/>
<dbReference type="AlphaFoldDB" id="A0A1G5ZHY7"/>
<evidence type="ECO:0000259" key="3">
    <source>
        <dbReference type="Pfam" id="PF12850"/>
    </source>
</evidence>
<comment type="cofactor">
    <cofactor evidence="2">
        <name>a divalent metal cation</name>
        <dbReference type="ChEBI" id="CHEBI:60240"/>
    </cofactor>
</comment>
<protein>
    <recommendedName>
        <fullName evidence="2">Phosphoesterase</fullName>
        <ecNumber evidence="2">3.1.4.-</ecNumber>
    </recommendedName>
</protein>
<accession>A0A1G5ZHY7</accession>
<evidence type="ECO:0000256" key="1">
    <source>
        <dbReference type="ARBA" id="ARBA00008950"/>
    </source>
</evidence>
<organism evidence="4 5">
    <name type="scientific">Algoriphagus alkaliphilus</name>
    <dbReference type="NCBI Taxonomy" id="279824"/>
    <lineage>
        <taxon>Bacteria</taxon>
        <taxon>Pseudomonadati</taxon>
        <taxon>Bacteroidota</taxon>
        <taxon>Cytophagia</taxon>
        <taxon>Cytophagales</taxon>
        <taxon>Cyclobacteriaceae</taxon>
        <taxon>Algoriphagus</taxon>
    </lineage>
</organism>
<dbReference type="STRING" id="279824.SAMN03080617_03799"/>
<evidence type="ECO:0000313" key="4">
    <source>
        <dbReference type="EMBL" id="SDA93863.1"/>
    </source>
</evidence>
<dbReference type="InterPro" id="IPR000979">
    <property type="entry name" value="Phosphodiesterase_MJ0936/Vps29"/>
</dbReference>
<evidence type="ECO:0000313" key="5">
    <source>
        <dbReference type="Proteomes" id="UP000198756"/>
    </source>
</evidence>
<dbReference type="NCBIfam" id="TIGR00040">
    <property type="entry name" value="yfcE"/>
    <property type="match status" value="1"/>
</dbReference>
<evidence type="ECO:0000256" key="2">
    <source>
        <dbReference type="RuleBase" id="RU362039"/>
    </source>
</evidence>
<name>A0A1G5ZHY7_9BACT</name>
<dbReference type="GO" id="GO:0046872">
    <property type="term" value="F:metal ion binding"/>
    <property type="evidence" value="ECO:0007669"/>
    <property type="project" value="UniProtKB-KW"/>
</dbReference>